<keyword evidence="1" id="KW-0812">Transmembrane</keyword>
<name>A0A1G2BHT5_9BACT</name>
<gene>
    <name evidence="2" type="ORF">A2927_02200</name>
</gene>
<reference evidence="2 3" key="1">
    <citation type="journal article" date="2016" name="Nat. Commun.">
        <title>Thousands of microbial genomes shed light on interconnected biogeochemical processes in an aquifer system.</title>
        <authorList>
            <person name="Anantharaman K."/>
            <person name="Brown C.T."/>
            <person name="Hug L.A."/>
            <person name="Sharon I."/>
            <person name="Castelle C.J."/>
            <person name="Probst A.J."/>
            <person name="Thomas B.C."/>
            <person name="Singh A."/>
            <person name="Wilkins M.J."/>
            <person name="Karaoz U."/>
            <person name="Brodie E.L."/>
            <person name="Williams K.H."/>
            <person name="Hubbard S.S."/>
            <person name="Banfield J.F."/>
        </authorList>
    </citation>
    <scope>NUCLEOTIDE SEQUENCE [LARGE SCALE GENOMIC DNA]</scope>
</reference>
<dbReference type="Pfam" id="PF06210">
    <property type="entry name" value="DUF1003"/>
    <property type="match status" value="1"/>
</dbReference>
<protein>
    <recommendedName>
        <fullName evidence="4">DUF1003 domain-containing protein</fullName>
    </recommendedName>
</protein>
<feature type="transmembrane region" description="Helical" evidence="1">
    <location>
        <begin position="29"/>
        <end position="52"/>
    </location>
</feature>
<feature type="transmembrane region" description="Helical" evidence="1">
    <location>
        <begin position="58"/>
        <end position="77"/>
    </location>
</feature>
<dbReference type="InterPro" id="IPR010406">
    <property type="entry name" value="DUF1003"/>
</dbReference>
<dbReference type="AlphaFoldDB" id="A0A1G2BHT5"/>
<organism evidence="2 3">
    <name type="scientific">Candidatus Komeilibacteria bacterium RIFCSPLOWO2_01_FULL_45_10</name>
    <dbReference type="NCBI Taxonomy" id="1798550"/>
    <lineage>
        <taxon>Bacteria</taxon>
        <taxon>Candidatus Komeiliibacteriota</taxon>
    </lineage>
</organism>
<dbReference type="EMBL" id="MHKL01000043">
    <property type="protein sequence ID" value="OGY88625.1"/>
    <property type="molecule type" value="Genomic_DNA"/>
</dbReference>
<dbReference type="Proteomes" id="UP000178849">
    <property type="component" value="Unassembled WGS sequence"/>
</dbReference>
<evidence type="ECO:0008006" key="4">
    <source>
        <dbReference type="Google" id="ProtNLM"/>
    </source>
</evidence>
<evidence type="ECO:0000313" key="3">
    <source>
        <dbReference type="Proteomes" id="UP000178849"/>
    </source>
</evidence>
<keyword evidence="1" id="KW-0472">Membrane</keyword>
<dbReference type="STRING" id="1798550.A2927_02200"/>
<evidence type="ECO:0000256" key="1">
    <source>
        <dbReference type="SAM" id="Phobius"/>
    </source>
</evidence>
<proteinExistence type="predicted"/>
<comment type="caution">
    <text evidence="2">The sequence shown here is derived from an EMBL/GenBank/DDBJ whole genome shotgun (WGS) entry which is preliminary data.</text>
</comment>
<accession>A0A1G2BHT5</accession>
<keyword evidence="1" id="KW-1133">Transmembrane helix</keyword>
<sequence>MAKIPSYHKRLDQYRTSSLKLADRLSDSIAAWCGSWSFFVCHALWFAFWLILRLDIGTLTLIVSLEAIILMSVLLMYQKRQAKKDDLRDEADYQADKHSETAIEELKEMVKEIKEKLK</sequence>
<evidence type="ECO:0000313" key="2">
    <source>
        <dbReference type="EMBL" id="OGY88625.1"/>
    </source>
</evidence>